<dbReference type="NCBIfam" id="TIGR01552">
    <property type="entry name" value="phd_fam"/>
    <property type="match status" value="1"/>
</dbReference>
<dbReference type="Pfam" id="PF02604">
    <property type="entry name" value="PhdYeFM_antitox"/>
    <property type="match status" value="1"/>
</dbReference>
<dbReference type="OrthoDB" id="6902169at2"/>
<name>A0A345UHQ8_9BACT</name>
<gene>
    <name evidence="3" type="ORF">CYPRO_0726</name>
</gene>
<dbReference type="AlphaFoldDB" id="A0A345UHQ8"/>
<keyword evidence="4" id="KW-1185">Reference proteome</keyword>
<dbReference type="Gene3D" id="3.40.1620.10">
    <property type="entry name" value="YefM-like domain"/>
    <property type="match status" value="1"/>
</dbReference>
<proteinExistence type="inferred from homology"/>
<dbReference type="InterPro" id="IPR006442">
    <property type="entry name" value="Antitoxin_Phd/YefM"/>
</dbReference>
<dbReference type="RefSeq" id="WP_114983324.1">
    <property type="nucleotide sequence ID" value="NZ_CP027806.1"/>
</dbReference>
<reference evidence="3 4" key="1">
    <citation type="submission" date="2018-03" db="EMBL/GenBank/DDBJ databases">
        <title>Phenotypic and genomic properties of Cyclonatronum proteinivorum gen. nov., sp. nov., a haloalkaliphilic bacteroidete from soda lakes possessing Na+-translocating rhodopsin.</title>
        <authorList>
            <person name="Toshchakov S.V."/>
            <person name="Korzhenkov A."/>
            <person name="Samarov N.I."/>
            <person name="Kublanov I.V."/>
            <person name="Muntyan M.S."/>
            <person name="Sorokin D.Y."/>
        </authorList>
    </citation>
    <scope>NUCLEOTIDE SEQUENCE [LARGE SCALE GENOMIC DNA]</scope>
    <source>
        <strain evidence="3 4">Omega</strain>
    </source>
</reference>
<comment type="function">
    <text evidence="2">Antitoxin component of a type II toxin-antitoxin (TA) system.</text>
</comment>
<accession>A0A345UHQ8</accession>
<organism evidence="3 4">
    <name type="scientific">Cyclonatronum proteinivorum</name>
    <dbReference type="NCBI Taxonomy" id="1457365"/>
    <lineage>
        <taxon>Bacteria</taxon>
        <taxon>Pseudomonadati</taxon>
        <taxon>Balneolota</taxon>
        <taxon>Balneolia</taxon>
        <taxon>Balneolales</taxon>
        <taxon>Cyclonatronaceae</taxon>
        <taxon>Cyclonatronum</taxon>
    </lineage>
</organism>
<dbReference type="Proteomes" id="UP000254808">
    <property type="component" value="Chromosome"/>
</dbReference>
<dbReference type="PANTHER" id="PTHR33713">
    <property type="entry name" value="ANTITOXIN YAFN-RELATED"/>
    <property type="match status" value="1"/>
</dbReference>
<dbReference type="EMBL" id="CP027806">
    <property type="protein sequence ID" value="AXJ00010.1"/>
    <property type="molecule type" value="Genomic_DNA"/>
</dbReference>
<dbReference type="InterPro" id="IPR036165">
    <property type="entry name" value="YefM-like_sf"/>
</dbReference>
<protein>
    <recommendedName>
        <fullName evidence="2">Antitoxin</fullName>
    </recommendedName>
</protein>
<evidence type="ECO:0000313" key="3">
    <source>
        <dbReference type="EMBL" id="AXJ00010.1"/>
    </source>
</evidence>
<dbReference type="PANTHER" id="PTHR33713:SF3">
    <property type="entry name" value="ANTITOXIN"/>
    <property type="match status" value="1"/>
</dbReference>
<dbReference type="InterPro" id="IPR051405">
    <property type="entry name" value="phD/YefM_antitoxin"/>
</dbReference>
<sequence>MKTELVTTLKLQATKILDELHREKEPVLITEHGKPSAYLVDVDSFESLLRRLKLLEGLARGEKAILEDRVVTHEEAQKKMSRWLK</sequence>
<evidence type="ECO:0000313" key="4">
    <source>
        <dbReference type="Proteomes" id="UP000254808"/>
    </source>
</evidence>
<dbReference type="SUPFAM" id="SSF143120">
    <property type="entry name" value="YefM-like"/>
    <property type="match status" value="1"/>
</dbReference>
<dbReference type="KEGG" id="cprv:CYPRO_0726"/>
<evidence type="ECO:0000256" key="2">
    <source>
        <dbReference type="RuleBase" id="RU362080"/>
    </source>
</evidence>
<evidence type="ECO:0000256" key="1">
    <source>
        <dbReference type="ARBA" id="ARBA00009981"/>
    </source>
</evidence>
<comment type="similarity">
    <text evidence="1 2">Belongs to the phD/YefM antitoxin family.</text>
</comment>